<protein>
    <submittedName>
        <fullName evidence="2">Tryptophan 7-halogenase</fullName>
    </submittedName>
</protein>
<dbReference type="InterPro" id="IPR002938">
    <property type="entry name" value="FAD-bd"/>
</dbReference>
<gene>
    <name evidence="2" type="ORF">QFW81_07160</name>
</gene>
<dbReference type="SUPFAM" id="SSF51905">
    <property type="entry name" value="FAD/NAD(P)-binding domain"/>
    <property type="match status" value="1"/>
</dbReference>
<dbReference type="EMBL" id="JARXRO010000014">
    <property type="protein sequence ID" value="MDH5833702.1"/>
    <property type="molecule type" value="Genomic_DNA"/>
</dbReference>
<organism evidence="2 3">
    <name type="scientific">Luteimonas kalidii</name>
    <dbReference type="NCBI Taxonomy" id="3042025"/>
    <lineage>
        <taxon>Bacteria</taxon>
        <taxon>Pseudomonadati</taxon>
        <taxon>Pseudomonadota</taxon>
        <taxon>Gammaproteobacteria</taxon>
        <taxon>Lysobacterales</taxon>
        <taxon>Lysobacteraceae</taxon>
        <taxon>Luteimonas</taxon>
    </lineage>
</organism>
<reference evidence="2 3" key="1">
    <citation type="submission" date="2023-04" db="EMBL/GenBank/DDBJ databases">
        <title>Luteimonas sp. M1R5S59.</title>
        <authorList>
            <person name="Sun J.-Q."/>
        </authorList>
    </citation>
    <scope>NUCLEOTIDE SEQUENCE [LARGE SCALE GENOMIC DNA]</scope>
    <source>
        <strain evidence="2 3">M1R5S59</strain>
    </source>
</reference>
<comment type="caution">
    <text evidence="2">The sequence shown here is derived from an EMBL/GenBank/DDBJ whole genome shotgun (WGS) entry which is preliminary data.</text>
</comment>
<dbReference type="InterPro" id="IPR036188">
    <property type="entry name" value="FAD/NAD-bd_sf"/>
</dbReference>
<evidence type="ECO:0000259" key="1">
    <source>
        <dbReference type="Pfam" id="PF01494"/>
    </source>
</evidence>
<keyword evidence="3" id="KW-1185">Reference proteome</keyword>
<proteinExistence type="predicted"/>
<feature type="domain" description="FAD-binding" evidence="1">
    <location>
        <begin position="16"/>
        <end position="232"/>
    </location>
</feature>
<dbReference type="PANTHER" id="PTHR43747">
    <property type="entry name" value="FAD-BINDING PROTEIN"/>
    <property type="match status" value="1"/>
</dbReference>
<dbReference type="Pfam" id="PF01494">
    <property type="entry name" value="FAD_binding_3"/>
    <property type="match status" value="1"/>
</dbReference>
<evidence type="ECO:0000313" key="2">
    <source>
        <dbReference type="EMBL" id="MDH5833702.1"/>
    </source>
</evidence>
<sequence>MTGPVPASPTEDADFVDVAILGGGLAGLTLALQLRQRDPSLAVTVLERRAHPVREAAHKVGESTVEIGAHYFADVLGLREHLETEQVRKYGLRYFFTDREYDVQDCSEMGVSKLLPTPSWQLDRGRFENFLGDRAREMGVDFRDQAVVRTLDLSDTDAPHTVAFDHAGDRRVLKARWVVDASGRAGLIKRKLGLAMANDHDCNAVWWRIDGQSDLDQWSDDPRWRERFAPARRVNSTNHMCGPGYWFWLIPLASGSHSLGIVCDAKMHPLETMNTFEKAMDWLRTHQPRVHEALDKPEYTLQDFLFLRHFSHGCKQVYSRHRWALTGEAGLFLDPFYSPGSDFIAISNTYVCELIGKDRAGDAIAPYAEIYQQLYFSFYENTLTLYQDQYPIFGHPQVMPIKVLWDYVYYWSLLAPLFFSRRQADLSILARLKPAFAEGRALNLAMQALLREWGTRDATPDLRQARAYDQYQVEWCREMNGGLTDELDDAAYLARTQRSIAGMRQLASEVLALARAAIPGIGDHGLDTLLAEHDSRAHAPMLPADWFAPAAEAAEPSTRLGPRLSREAAAV</sequence>
<dbReference type="Proteomes" id="UP001156873">
    <property type="component" value="Unassembled WGS sequence"/>
</dbReference>
<dbReference type="Gene3D" id="3.50.50.60">
    <property type="entry name" value="FAD/NAD(P)-binding domain"/>
    <property type="match status" value="1"/>
</dbReference>
<dbReference type="PANTHER" id="PTHR43747:SF1">
    <property type="entry name" value="SLR1998 PROTEIN"/>
    <property type="match status" value="1"/>
</dbReference>
<dbReference type="InterPro" id="IPR050816">
    <property type="entry name" value="Flavin-dep_Halogenase_NPB"/>
</dbReference>
<dbReference type="RefSeq" id="WP_280578005.1">
    <property type="nucleotide sequence ID" value="NZ_JARXRO010000014.1"/>
</dbReference>
<name>A0ABT6JSX2_9GAMM</name>
<evidence type="ECO:0000313" key="3">
    <source>
        <dbReference type="Proteomes" id="UP001156873"/>
    </source>
</evidence>
<accession>A0ABT6JSX2</accession>